<dbReference type="PROSITE" id="PS50088">
    <property type="entry name" value="ANK_REPEAT"/>
    <property type="match status" value="1"/>
</dbReference>
<proteinExistence type="predicted"/>
<protein>
    <submittedName>
        <fullName evidence="2">Uncharacterized protein</fullName>
    </submittedName>
</protein>
<dbReference type="InterPro" id="IPR002110">
    <property type="entry name" value="Ankyrin_rpt"/>
</dbReference>
<dbReference type="SMART" id="SM00248">
    <property type="entry name" value="ANK"/>
    <property type="match status" value="1"/>
</dbReference>
<feature type="repeat" description="ANK" evidence="1">
    <location>
        <begin position="14"/>
        <end position="46"/>
    </location>
</feature>
<accession>A0A7S4MXE1</accession>
<dbReference type="InterPro" id="IPR036770">
    <property type="entry name" value="Ankyrin_rpt-contain_sf"/>
</dbReference>
<dbReference type="AlphaFoldDB" id="A0A7S4MXE1"/>
<name>A0A7S4MXE1_9EUKA</name>
<evidence type="ECO:0000313" key="2">
    <source>
        <dbReference type="EMBL" id="CAE2249189.1"/>
    </source>
</evidence>
<dbReference type="EMBL" id="HBKO01031715">
    <property type="protein sequence ID" value="CAE2249189.1"/>
    <property type="molecule type" value="Transcribed_RNA"/>
</dbReference>
<gene>
    <name evidence="2" type="ORF">CPOL0286_LOCUS14447</name>
</gene>
<keyword evidence="1" id="KW-0040">ANK repeat</keyword>
<evidence type="ECO:0000256" key="1">
    <source>
        <dbReference type="PROSITE-ProRule" id="PRU00023"/>
    </source>
</evidence>
<dbReference type="PROSITE" id="PS50297">
    <property type="entry name" value="ANK_REP_REGION"/>
    <property type="match status" value="1"/>
</dbReference>
<dbReference type="SUPFAM" id="SSF48403">
    <property type="entry name" value="Ankyrin repeat"/>
    <property type="match status" value="1"/>
</dbReference>
<sequence>MVHYGAQLDAQDADGLTPLHMAAGYANARTLRVLVAAGADIELTGESQGTPFEVVKSLGEYEWSQVYASGKKMGKKKDEKLQKLKQCVDILLDPEQVRKDNTWDDLLEETLRVISI</sequence>
<organism evidence="2">
    <name type="scientific">Prymnesium polylepis</name>
    <dbReference type="NCBI Taxonomy" id="72548"/>
    <lineage>
        <taxon>Eukaryota</taxon>
        <taxon>Haptista</taxon>
        <taxon>Haptophyta</taxon>
        <taxon>Prymnesiophyceae</taxon>
        <taxon>Prymnesiales</taxon>
        <taxon>Prymnesiaceae</taxon>
        <taxon>Prymnesium</taxon>
    </lineage>
</organism>
<reference evidence="2" key="1">
    <citation type="submission" date="2021-01" db="EMBL/GenBank/DDBJ databases">
        <authorList>
            <person name="Corre E."/>
            <person name="Pelletier E."/>
            <person name="Niang G."/>
            <person name="Scheremetjew M."/>
            <person name="Finn R."/>
            <person name="Kale V."/>
            <person name="Holt S."/>
            <person name="Cochrane G."/>
            <person name="Meng A."/>
            <person name="Brown T."/>
            <person name="Cohen L."/>
        </authorList>
    </citation>
    <scope>NUCLEOTIDE SEQUENCE</scope>
    <source>
        <strain evidence="2">UIO037</strain>
    </source>
</reference>
<dbReference type="Pfam" id="PF13857">
    <property type="entry name" value="Ank_5"/>
    <property type="match status" value="1"/>
</dbReference>
<dbReference type="Gene3D" id="1.25.40.20">
    <property type="entry name" value="Ankyrin repeat-containing domain"/>
    <property type="match status" value="1"/>
</dbReference>